<dbReference type="Proteomes" id="UP000218811">
    <property type="component" value="Unassembled WGS sequence"/>
</dbReference>
<dbReference type="CDD" id="cd18186">
    <property type="entry name" value="BTB_POZ_ZBTB_KLHL-like"/>
    <property type="match status" value="1"/>
</dbReference>
<proteinExistence type="predicted"/>
<dbReference type="EMBL" id="KB468135">
    <property type="protein sequence ID" value="PCH43091.1"/>
    <property type="molecule type" value="Genomic_DNA"/>
</dbReference>
<evidence type="ECO:0000259" key="1">
    <source>
        <dbReference type="PROSITE" id="PS50097"/>
    </source>
</evidence>
<dbReference type="STRING" id="742152.A0A2H3JMI7"/>
<dbReference type="OrthoDB" id="3027208at2759"/>
<gene>
    <name evidence="2" type="ORF">WOLCODRAFT_164232</name>
</gene>
<keyword evidence="3" id="KW-1185">Reference proteome</keyword>
<feature type="domain" description="BTB" evidence="1">
    <location>
        <begin position="129"/>
        <end position="168"/>
    </location>
</feature>
<sequence length="168" mass="18220">MEFAAPPTTDWAASSTTDWKSGASHALVAETSLGGPESPTVFSRHRKGTSKLSTISAKEPLEPTVTSVSNPARLSLTSIEIIPEPLLPNVQSDTTGDNSEVNEGTITAEVTTLQTDTLSKDHELWLPDGNVVLVARGYAFKVHQSILSRHSEFFEMLFTVPQRQIQSD</sequence>
<name>A0A2H3JMI7_WOLCO</name>
<organism evidence="2 3">
    <name type="scientific">Wolfiporia cocos (strain MD-104)</name>
    <name type="common">Brown rot fungus</name>
    <dbReference type="NCBI Taxonomy" id="742152"/>
    <lineage>
        <taxon>Eukaryota</taxon>
        <taxon>Fungi</taxon>
        <taxon>Dikarya</taxon>
        <taxon>Basidiomycota</taxon>
        <taxon>Agaricomycotina</taxon>
        <taxon>Agaricomycetes</taxon>
        <taxon>Polyporales</taxon>
        <taxon>Phaeolaceae</taxon>
        <taxon>Wolfiporia</taxon>
    </lineage>
</organism>
<dbReference type="AlphaFoldDB" id="A0A2H3JMI7"/>
<reference evidence="2 3" key="1">
    <citation type="journal article" date="2012" name="Science">
        <title>The Paleozoic origin of enzymatic lignin decomposition reconstructed from 31 fungal genomes.</title>
        <authorList>
            <person name="Floudas D."/>
            <person name="Binder M."/>
            <person name="Riley R."/>
            <person name="Barry K."/>
            <person name="Blanchette R.A."/>
            <person name="Henrissat B."/>
            <person name="Martinez A.T."/>
            <person name="Otillar R."/>
            <person name="Spatafora J.W."/>
            <person name="Yadav J.S."/>
            <person name="Aerts A."/>
            <person name="Benoit I."/>
            <person name="Boyd A."/>
            <person name="Carlson A."/>
            <person name="Copeland A."/>
            <person name="Coutinho P.M."/>
            <person name="de Vries R.P."/>
            <person name="Ferreira P."/>
            <person name="Findley K."/>
            <person name="Foster B."/>
            <person name="Gaskell J."/>
            <person name="Glotzer D."/>
            <person name="Gorecki P."/>
            <person name="Heitman J."/>
            <person name="Hesse C."/>
            <person name="Hori C."/>
            <person name="Igarashi K."/>
            <person name="Jurgens J.A."/>
            <person name="Kallen N."/>
            <person name="Kersten P."/>
            <person name="Kohler A."/>
            <person name="Kuees U."/>
            <person name="Kumar T.K.A."/>
            <person name="Kuo A."/>
            <person name="LaButti K."/>
            <person name="Larrondo L.F."/>
            <person name="Lindquist E."/>
            <person name="Ling A."/>
            <person name="Lombard V."/>
            <person name="Lucas S."/>
            <person name="Lundell T."/>
            <person name="Martin R."/>
            <person name="McLaughlin D.J."/>
            <person name="Morgenstern I."/>
            <person name="Morin E."/>
            <person name="Murat C."/>
            <person name="Nagy L.G."/>
            <person name="Nolan M."/>
            <person name="Ohm R.A."/>
            <person name="Patyshakuliyeva A."/>
            <person name="Rokas A."/>
            <person name="Ruiz-Duenas F.J."/>
            <person name="Sabat G."/>
            <person name="Salamov A."/>
            <person name="Samejima M."/>
            <person name="Schmutz J."/>
            <person name="Slot J.C."/>
            <person name="St John F."/>
            <person name="Stenlid J."/>
            <person name="Sun H."/>
            <person name="Sun S."/>
            <person name="Syed K."/>
            <person name="Tsang A."/>
            <person name="Wiebenga A."/>
            <person name="Young D."/>
            <person name="Pisabarro A."/>
            <person name="Eastwood D.C."/>
            <person name="Martin F."/>
            <person name="Cullen D."/>
            <person name="Grigoriev I.V."/>
            <person name="Hibbett D.S."/>
        </authorList>
    </citation>
    <scope>NUCLEOTIDE SEQUENCE [LARGE SCALE GENOMIC DNA]</scope>
    <source>
        <strain evidence="2 3">MD-104</strain>
    </source>
</reference>
<protein>
    <recommendedName>
        <fullName evidence="1">BTB domain-containing protein</fullName>
    </recommendedName>
</protein>
<evidence type="ECO:0000313" key="2">
    <source>
        <dbReference type="EMBL" id="PCH43091.1"/>
    </source>
</evidence>
<dbReference type="Pfam" id="PF00651">
    <property type="entry name" value="BTB"/>
    <property type="match status" value="1"/>
</dbReference>
<dbReference type="PROSITE" id="PS50097">
    <property type="entry name" value="BTB"/>
    <property type="match status" value="1"/>
</dbReference>
<accession>A0A2H3JMI7</accession>
<evidence type="ECO:0000313" key="3">
    <source>
        <dbReference type="Proteomes" id="UP000218811"/>
    </source>
</evidence>
<dbReference type="InterPro" id="IPR000210">
    <property type="entry name" value="BTB/POZ_dom"/>
</dbReference>